<dbReference type="EMBL" id="MZMZ02002429">
    <property type="protein sequence ID" value="RQM25874.1"/>
    <property type="molecule type" value="Genomic_DNA"/>
</dbReference>
<gene>
    <name evidence="1" type="ORF">B5M09_003427</name>
</gene>
<keyword evidence="2" id="KW-1185">Reference proteome</keyword>
<name>A0A3R7YC84_APHAT</name>
<evidence type="ECO:0000313" key="2">
    <source>
        <dbReference type="Proteomes" id="UP000284702"/>
    </source>
</evidence>
<sequence length="146" mass="16206">MTSRTLRRAVAVPRPNACRGWVKEDAPYNAEICAQTKLQVLNVYANESPVSCDTGKTCLIVTMMYSFFNPGYLEAAIANNNIPAYFCFSGYDSMEAVTDVMNKNDTVTFYHCEPDLFHLKHEGKLQRIALSNVVATATGGFGERGY</sequence>
<dbReference type="Proteomes" id="UP000284702">
    <property type="component" value="Unassembled WGS sequence"/>
</dbReference>
<evidence type="ECO:0000313" key="1">
    <source>
        <dbReference type="EMBL" id="RQM25874.1"/>
    </source>
</evidence>
<protein>
    <submittedName>
        <fullName evidence="1">Uncharacterized protein</fullName>
    </submittedName>
</protein>
<reference evidence="1" key="1">
    <citation type="submission" date="2018-07" db="EMBL/GenBank/DDBJ databases">
        <title>Annotation of Aphanomyces astaci genome assembly.</title>
        <authorList>
            <person name="Studholme D.J."/>
        </authorList>
    </citation>
    <scope>NUCLEOTIDE SEQUENCE [LARGE SCALE GENOMIC DNA]</scope>
    <source>
        <strain evidence="1">Pc</strain>
    </source>
</reference>
<dbReference type="AlphaFoldDB" id="A0A3R7YC84"/>
<organism evidence="1 2">
    <name type="scientific">Aphanomyces astaci</name>
    <name type="common">Crayfish plague agent</name>
    <dbReference type="NCBI Taxonomy" id="112090"/>
    <lineage>
        <taxon>Eukaryota</taxon>
        <taxon>Sar</taxon>
        <taxon>Stramenopiles</taxon>
        <taxon>Oomycota</taxon>
        <taxon>Saprolegniomycetes</taxon>
        <taxon>Saprolegniales</taxon>
        <taxon>Verrucalvaceae</taxon>
        <taxon>Aphanomyces</taxon>
    </lineage>
</organism>
<proteinExistence type="predicted"/>
<dbReference type="VEuPathDB" id="FungiDB:H257_09468"/>
<dbReference type="VEuPathDB" id="FungiDB:H257_09469"/>
<comment type="caution">
    <text evidence="1">The sequence shown here is derived from an EMBL/GenBank/DDBJ whole genome shotgun (WGS) entry which is preliminary data.</text>
</comment>
<accession>A0A3R7YC84</accession>